<organism evidence="2 3">
    <name type="scientific">Rubripirellula reticaptiva</name>
    <dbReference type="NCBI Taxonomy" id="2528013"/>
    <lineage>
        <taxon>Bacteria</taxon>
        <taxon>Pseudomonadati</taxon>
        <taxon>Planctomycetota</taxon>
        <taxon>Planctomycetia</taxon>
        <taxon>Pirellulales</taxon>
        <taxon>Pirellulaceae</taxon>
        <taxon>Rubripirellula</taxon>
    </lineage>
</organism>
<gene>
    <name evidence="2" type="ORF">Poly59_43820</name>
</gene>
<comment type="caution">
    <text evidence="2">The sequence shown here is derived from an EMBL/GenBank/DDBJ whole genome shotgun (WGS) entry which is preliminary data.</text>
</comment>
<dbReference type="AlphaFoldDB" id="A0A5C6EP19"/>
<dbReference type="GO" id="GO:1990281">
    <property type="term" value="C:efflux pump complex"/>
    <property type="evidence" value="ECO:0007669"/>
    <property type="project" value="TreeGrafter"/>
</dbReference>
<evidence type="ECO:0000256" key="1">
    <source>
        <dbReference type="SAM" id="MobiDB-lite"/>
    </source>
</evidence>
<dbReference type="PANTHER" id="PTHR30469">
    <property type="entry name" value="MULTIDRUG RESISTANCE PROTEIN MDTA"/>
    <property type="match status" value="1"/>
</dbReference>
<dbReference type="GO" id="GO:0015562">
    <property type="term" value="F:efflux transmembrane transporter activity"/>
    <property type="evidence" value="ECO:0007669"/>
    <property type="project" value="TreeGrafter"/>
</dbReference>
<keyword evidence="3" id="KW-1185">Reference proteome</keyword>
<dbReference type="Gene3D" id="2.40.30.170">
    <property type="match status" value="1"/>
</dbReference>
<dbReference type="Proteomes" id="UP000317977">
    <property type="component" value="Unassembled WGS sequence"/>
</dbReference>
<sequence length="475" mass="51408">MIGGCLFGYSFLGERKRPVRGKQPKPNGTVVTTESLVPHSGTVSLSANGVVVPLREIRLATEVAGRVVEQSDNLRPGRSVVAGETLIQLDTTEFELELRRLRAQQAQEAAELAATDISIQNTTELLSLASEQLQLAADERARVDALVKRQAASVSEVDVTKRAELTARAALVETGNRKRDLLAGRELIVQKQVATRVAIDRAQLDLDRTTVKSPINGRVVSSSVEEQSFVAAGTSFVTIEDTSVVEVRSNLTVDQMYRVWNSNSAHAVGSEAELTADDQVPPVPATIQYRLGARTYQWQAVLERIDGAGIDPATRTYPCLFRVDAPEQVSRPDRAEQDDLSDGPSRLMRGMFVSVLLKTESRRQLASCSETAIRPGNRIWINRDGALHIQPIEVVARQGTRVIIDLDELASQAAQTSVVVSPVSNPSEGMKLISAGKSEREGKPVLTGEPGLPAGKPSAAEQSAREQSVGEKAVR</sequence>
<proteinExistence type="predicted"/>
<evidence type="ECO:0000313" key="3">
    <source>
        <dbReference type="Proteomes" id="UP000317977"/>
    </source>
</evidence>
<dbReference type="EMBL" id="SJPX01000004">
    <property type="protein sequence ID" value="TWU49757.1"/>
    <property type="molecule type" value="Genomic_DNA"/>
</dbReference>
<dbReference type="SUPFAM" id="SSF111369">
    <property type="entry name" value="HlyD-like secretion proteins"/>
    <property type="match status" value="1"/>
</dbReference>
<name>A0A5C6EP19_9BACT</name>
<feature type="region of interest" description="Disordered" evidence="1">
    <location>
        <begin position="432"/>
        <end position="475"/>
    </location>
</feature>
<evidence type="ECO:0000313" key="2">
    <source>
        <dbReference type="EMBL" id="TWU49757.1"/>
    </source>
</evidence>
<reference evidence="2 3" key="1">
    <citation type="submission" date="2019-02" db="EMBL/GenBank/DDBJ databases">
        <title>Deep-cultivation of Planctomycetes and their phenomic and genomic characterization uncovers novel biology.</title>
        <authorList>
            <person name="Wiegand S."/>
            <person name="Jogler M."/>
            <person name="Boedeker C."/>
            <person name="Pinto D."/>
            <person name="Vollmers J."/>
            <person name="Rivas-Marin E."/>
            <person name="Kohn T."/>
            <person name="Peeters S.H."/>
            <person name="Heuer A."/>
            <person name="Rast P."/>
            <person name="Oberbeckmann S."/>
            <person name="Bunk B."/>
            <person name="Jeske O."/>
            <person name="Meyerdierks A."/>
            <person name="Storesund J.E."/>
            <person name="Kallscheuer N."/>
            <person name="Luecker S."/>
            <person name="Lage O.M."/>
            <person name="Pohl T."/>
            <person name="Merkel B.J."/>
            <person name="Hornburger P."/>
            <person name="Mueller R.-W."/>
            <person name="Bruemmer F."/>
            <person name="Labrenz M."/>
            <person name="Spormann A.M."/>
            <person name="Op Den Camp H."/>
            <person name="Overmann J."/>
            <person name="Amann R."/>
            <person name="Jetten M.S.M."/>
            <person name="Mascher T."/>
            <person name="Medema M.H."/>
            <person name="Devos D.P."/>
            <person name="Kaster A.-K."/>
            <person name="Ovreas L."/>
            <person name="Rohde M."/>
            <person name="Galperin M.Y."/>
            <person name="Jogler C."/>
        </authorList>
    </citation>
    <scope>NUCLEOTIDE SEQUENCE [LARGE SCALE GENOMIC DNA]</scope>
    <source>
        <strain evidence="2 3">Poly59</strain>
    </source>
</reference>
<dbReference type="Gene3D" id="1.10.287.470">
    <property type="entry name" value="Helix hairpin bin"/>
    <property type="match status" value="1"/>
</dbReference>
<accession>A0A5C6EP19</accession>
<dbReference type="Gene3D" id="2.40.50.100">
    <property type="match status" value="1"/>
</dbReference>
<dbReference type="PANTHER" id="PTHR30469:SF12">
    <property type="entry name" value="MULTIDRUG RESISTANCE PROTEIN MDTA"/>
    <property type="match status" value="1"/>
</dbReference>
<protein>
    <submittedName>
        <fullName evidence="2">Multidrug resistance protein MdtN</fullName>
    </submittedName>
</protein>